<keyword evidence="1" id="KW-0812">Transmembrane</keyword>
<feature type="transmembrane region" description="Helical" evidence="1">
    <location>
        <begin position="148"/>
        <end position="166"/>
    </location>
</feature>
<feature type="transmembrane region" description="Helical" evidence="1">
    <location>
        <begin position="214"/>
        <end position="234"/>
    </location>
</feature>
<evidence type="ECO:0008006" key="4">
    <source>
        <dbReference type="Google" id="ProtNLM"/>
    </source>
</evidence>
<feature type="transmembrane region" description="Helical" evidence="1">
    <location>
        <begin position="246"/>
        <end position="265"/>
    </location>
</feature>
<feature type="transmembrane region" description="Helical" evidence="1">
    <location>
        <begin position="39"/>
        <end position="61"/>
    </location>
</feature>
<feature type="transmembrane region" description="Helical" evidence="1">
    <location>
        <begin position="186"/>
        <end position="207"/>
    </location>
</feature>
<dbReference type="HOGENOM" id="CLU_1044364_0_0_9"/>
<feature type="transmembrane region" description="Helical" evidence="1">
    <location>
        <begin position="122"/>
        <end position="141"/>
    </location>
</feature>
<keyword evidence="3" id="KW-1185">Reference proteome</keyword>
<evidence type="ECO:0000313" key="3">
    <source>
        <dbReference type="Proteomes" id="UP000019050"/>
    </source>
</evidence>
<name>W1Q4T6_ABIDE</name>
<accession>W1Q4T6</accession>
<dbReference type="Proteomes" id="UP000019050">
    <property type="component" value="Unassembled WGS sequence"/>
</dbReference>
<dbReference type="eggNOG" id="COG1575">
    <property type="taxonomic scope" value="Bacteria"/>
</dbReference>
<dbReference type="AlphaFoldDB" id="W1Q4T6"/>
<dbReference type="STRING" id="592010.GCWU000182_000529"/>
<gene>
    <name evidence="2" type="ORF">GCWU000182_000529</name>
</gene>
<reference evidence="2" key="1">
    <citation type="submission" date="2013-06" db="EMBL/GenBank/DDBJ databases">
        <authorList>
            <person name="Weinstock G."/>
            <person name="Sodergren E."/>
            <person name="Clifton S."/>
            <person name="Fulton L."/>
            <person name="Fulton B."/>
            <person name="Courtney L."/>
            <person name="Fronick C."/>
            <person name="Harrison M."/>
            <person name="Strong C."/>
            <person name="Farmer C."/>
            <person name="Delahaunty K."/>
            <person name="Markovic C."/>
            <person name="Hall O."/>
            <person name="Minx P."/>
            <person name="Tomlinson C."/>
            <person name="Mitreva M."/>
            <person name="Nelson J."/>
            <person name="Hou S."/>
            <person name="Wollam A."/>
            <person name="Pepin K.H."/>
            <person name="Johnson M."/>
            <person name="Bhonagiri V."/>
            <person name="Nash W.E."/>
            <person name="Warren W."/>
            <person name="Chinwalla A."/>
            <person name="Mardis E.R."/>
            <person name="Wilson R.K."/>
        </authorList>
    </citation>
    <scope>NUCLEOTIDE SEQUENCE [LARGE SCALE GENOMIC DNA]</scope>
    <source>
        <strain evidence="2">ATCC 49176</strain>
    </source>
</reference>
<dbReference type="OrthoDB" id="2139698at2"/>
<dbReference type="RefSeq" id="WP_023391180.1">
    <property type="nucleotide sequence ID" value="NZ_KI535340.1"/>
</dbReference>
<dbReference type="EMBL" id="ACIN03000003">
    <property type="protein sequence ID" value="ESK66186.1"/>
    <property type="molecule type" value="Genomic_DNA"/>
</dbReference>
<dbReference type="GeneID" id="84816625"/>
<sequence length="266" mass="30010">MKHFAHFLRHPLIRIFLAPLGFGIYGLIVGMYHTTEINWLALGYLYLILVSSQLIDHYFFVRFNTRKANASSPVILYAMEILLWAATVGFMWQHHWGANLLLLLYIAYTHIQHYPYNLTNSLYQLVLNVFFQAFIVNNLAYFSQTGTITTGFLISLLPLAALQLAFQAEGNSLVSQVTGHPSVMPHGLKTSLVLILSLVAVAAGTYLSFPSKSYFMLQLLFIAGSVLTLAPLLVQTQQHNQSQNKLNYLSTTYLLISLLYACAYCF</sequence>
<evidence type="ECO:0000256" key="1">
    <source>
        <dbReference type="SAM" id="Phobius"/>
    </source>
</evidence>
<organism evidence="2 3">
    <name type="scientific">Abiotrophia defectiva ATCC 49176</name>
    <dbReference type="NCBI Taxonomy" id="592010"/>
    <lineage>
        <taxon>Bacteria</taxon>
        <taxon>Bacillati</taxon>
        <taxon>Bacillota</taxon>
        <taxon>Bacilli</taxon>
        <taxon>Lactobacillales</taxon>
        <taxon>Aerococcaceae</taxon>
        <taxon>Abiotrophia</taxon>
    </lineage>
</organism>
<comment type="caution">
    <text evidence="2">The sequence shown here is derived from an EMBL/GenBank/DDBJ whole genome shotgun (WGS) entry which is preliminary data.</text>
</comment>
<feature type="transmembrane region" description="Helical" evidence="1">
    <location>
        <begin position="73"/>
        <end position="92"/>
    </location>
</feature>
<feature type="transmembrane region" description="Helical" evidence="1">
    <location>
        <begin position="12"/>
        <end position="33"/>
    </location>
</feature>
<evidence type="ECO:0000313" key="2">
    <source>
        <dbReference type="EMBL" id="ESK66186.1"/>
    </source>
</evidence>
<keyword evidence="1" id="KW-0472">Membrane</keyword>
<keyword evidence="1" id="KW-1133">Transmembrane helix</keyword>
<proteinExistence type="predicted"/>
<protein>
    <recommendedName>
        <fullName evidence="4">1,4-dihydroxy-2-naphthoate octaprenyltransferase</fullName>
    </recommendedName>
</protein>